<gene>
    <name evidence="3" type="ORF">PACLA_8A051279</name>
</gene>
<sequence length="680" mass="77846">APPLMTLEDLRTQIKEQLSGGDILPHEYVFLRAVGRCLAIVNQVQELSLKVKHFLPPVVSSPEIFVLFGNHDSLSHTLDFSVNTASDLQDYGSTVRGYLMYTRETDGNSKCSSPERVKTEHFDTDAVQRRVHFEQNGDSSKENNVDHGSKRTVHEDTVRKNEETYLTELPQATESNSPEEKQQTQRLSNSRQDNQKSHKEDRRPISELPKDQNLQGNQVCSDDVNGVTSRVPSSDNRSESHDTKQMSSNFEDQHSKSPRNKIHRKNPLLHSKTAPSLLQTSWNETIDRKSEENGQNERSNQIRRGNDEHAGSLNNKEGNENVISNEYPDHVQLGSKNESEVTEKASEDHEHRGIEHHGMEHHGMERHGMERHGMEHDGMERHGMEHHGMEHDGMERHGMEHHGMEHHGMEHHGMERHGMEHHGMEDNGNKNNFQIEKKLAGENGDACNQTQVADSTQENIKHSADHSVASSGFESLNQSNNDRHDIERTGRNFGVTIAEKENLVLQLQAELNAVRSERSNSEKTREQLLKKAKNLQNQNNQKRNQAKTVWKKRYFEEKKKTVSLEERCNQLRYEVEIIHKKILSSGDAKDRDSASACLHKDGDPKKLNAKIMLTRKENEVDELRRRVEEAKIKLGSEMKLRDNAQKELKHIRDEVIDKKINATLVKKSLSLLETRSPNDV</sequence>
<reference evidence="3" key="1">
    <citation type="submission" date="2020-04" db="EMBL/GenBank/DDBJ databases">
        <authorList>
            <person name="Alioto T."/>
            <person name="Alioto T."/>
            <person name="Gomez Garrido J."/>
        </authorList>
    </citation>
    <scope>NUCLEOTIDE SEQUENCE</scope>
    <source>
        <strain evidence="3">A484AB</strain>
    </source>
</reference>
<evidence type="ECO:0000313" key="3">
    <source>
        <dbReference type="EMBL" id="CAB3985171.1"/>
    </source>
</evidence>
<feature type="coiled-coil region" evidence="1">
    <location>
        <begin position="497"/>
        <end position="545"/>
    </location>
</feature>
<evidence type="ECO:0000256" key="2">
    <source>
        <dbReference type="SAM" id="MobiDB-lite"/>
    </source>
</evidence>
<organism evidence="3 4">
    <name type="scientific">Paramuricea clavata</name>
    <name type="common">Red gorgonian</name>
    <name type="synonym">Violescent sea-whip</name>
    <dbReference type="NCBI Taxonomy" id="317549"/>
    <lineage>
        <taxon>Eukaryota</taxon>
        <taxon>Metazoa</taxon>
        <taxon>Cnidaria</taxon>
        <taxon>Anthozoa</taxon>
        <taxon>Octocorallia</taxon>
        <taxon>Malacalcyonacea</taxon>
        <taxon>Plexauridae</taxon>
        <taxon>Paramuricea</taxon>
    </lineage>
</organism>
<dbReference type="Pfam" id="PF15743">
    <property type="entry name" value="SPATA1_C"/>
    <property type="match status" value="1"/>
</dbReference>
<feature type="compositionally biased region" description="Polar residues" evidence="2">
    <location>
        <begin position="212"/>
        <end position="235"/>
    </location>
</feature>
<accession>A0A7D9DK74</accession>
<feature type="compositionally biased region" description="Polar residues" evidence="2">
    <location>
        <begin position="312"/>
        <end position="324"/>
    </location>
</feature>
<evidence type="ECO:0000256" key="1">
    <source>
        <dbReference type="SAM" id="Coils"/>
    </source>
</evidence>
<dbReference type="AlphaFoldDB" id="A0A7D9DK74"/>
<dbReference type="EMBL" id="CACRXK020000837">
    <property type="protein sequence ID" value="CAB3985171.1"/>
    <property type="molecule type" value="Genomic_DNA"/>
</dbReference>
<dbReference type="Proteomes" id="UP001152795">
    <property type="component" value="Unassembled WGS sequence"/>
</dbReference>
<keyword evidence="4" id="KW-1185">Reference proteome</keyword>
<protein>
    <submittedName>
        <fullName evidence="3">Uncharacterized protein</fullName>
    </submittedName>
</protein>
<feature type="non-terminal residue" evidence="3">
    <location>
        <position position="680"/>
    </location>
</feature>
<name>A0A7D9DK74_PARCT</name>
<dbReference type="PANTHER" id="PTHR14421:SF3">
    <property type="entry name" value="SPERMATOGENESIS-ASSOCIATED PROTEIN 1"/>
    <property type="match status" value="1"/>
</dbReference>
<feature type="compositionally biased region" description="Basic residues" evidence="2">
    <location>
        <begin position="256"/>
        <end position="267"/>
    </location>
</feature>
<comment type="caution">
    <text evidence="3">The sequence shown here is derived from an EMBL/GenBank/DDBJ whole genome shotgun (WGS) entry which is preliminary data.</text>
</comment>
<dbReference type="OrthoDB" id="9901850at2759"/>
<feature type="coiled-coil region" evidence="1">
    <location>
        <begin position="606"/>
        <end position="661"/>
    </location>
</feature>
<proteinExistence type="predicted"/>
<feature type="compositionally biased region" description="Polar residues" evidence="2">
    <location>
        <begin position="273"/>
        <end position="284"/>
    </location>
</feature>
<evidence type="ECO:0000313" key="4">
    <source>
        <dbReference type="Proteomes" id="UP001152795"/>
    </source>
</evidence>
<keyword evidence="1" id="KW-0175">Coiled coil</keyword>
<dbReference type="InterPro" id="IPR031478">
    <property type="entry name" value="SPATA1_C"/>
</dbReference>
<dbReference type="InterPro" id="IPR039062">
    <property type="entry name" value="SPAT1"/>
</dbReference>
<feature type="compositionally biased region" description="Basic and acidic residues" evidence="2">
    <location>
        <begin position="337"/>
        <end position="361"/>
    </location>
</feature>
<dbReference type="PANTHER" id="PTHR14421">
    <property type="entry name" value="SPERMATOGENESIS-ASSOCIATED PROTEIN 1"/>
    <property type="match status" value="1"/>
</dbReference>
<feature type="compositionally biased region" description="Basic and acidic residues" evidence="2">
    <location>
        <begin position="193"/>
        <end position="210"/>
    </location>
</feature>
<feature type="region of interest" description="Disordered" evidence="2">
    <location>
        <begin position="105"/>
        <end position="361"/>
    </location>
</feature>
<feature type="compositionally biased region" description="Basic and acidic residues" evidence="2">
    <location>
        <begin position="105"/>
        <end position="163"/>
    </location>
</feature>